<gene>
    <name evidence="1" type="ORF">Kalk_00955</name>
</gene>
<sequence>MRCRNTRAIKTIGLGSRYRLIDQHYRSNGGSGCAMEQFTIITIITSAQTWSYSFVTAFTIKRCRDLFIRFGSVMEDVNRHRQMIHIGVINGYR</sequence>
<name>A0A2K9LFE1_9GAMM</name>
<reference evidence="2" key="1">
    <citation type="submission" date="2017-08" db="EMBL/GenBank/DDBJ databases">
        <title>Direct submision.</title>
        <authorList>
            <person name="Kim S.-J."/>
            <person name="Rhee S.-K."/>
        </authorList>
    </citation>
    <scope>NUCLEOTIDE SEQUENCE [LARGE SCALE GENOMIC DNA]</scope>
    <source>
        <strain evidence="2">GI5</strain>
    </source>
</reference>
<dbReference type="KEGG" id="kak:Kalk_00955"/>
<dbReference type="AlphaFoldDB" id="A0A2K9LFE1"/>
<dbReference type="Proteomes" id="UP000235116">
    <property type="component" value="Chromosome"/>
</dbReference>
<protein>
    <submittedName>
        <fullName evidence="1">Uncharacterized protein</fullName>
    </submittedName>
</protein>
<evidence type="ECO:0000313" key="1">
    <source>
        <dbReference type="EMBL" id="AUM11088.1"/>
    </source>
</evidence>
<dbReference type="EMBL" id="CP022684">
    <property type="protein sequence ID" value="AUM11088.1"/>
    <property type="molecule type" value="Genomic_DNA"/>
</dbReference>
<proteinExistence type="predicted"/>
<organism evidence="1 2">
    <name type="scientific">Ketobacter alkanivorans</name>
    <dbReference type="NCBI Taxonomy" id="1917421"/>
    <lineage>
        <taxon>Bacteria</taxon>
        <taxon>Pseudomonadati</taxon>
        <taxon>Pseudomonadota</taxon>
        <taxon>Gammaproteobacteria</taxon>
        <taxon>Pseudomonadales</taxon>
        <taxon>Ketobacteraceae</taxon>
        <taxon>Ketobacter</taxon>
    </lineage>
</organism>
<keyword evidence="2" id="KW-1185">Reference proteome</keyword>
<evidence type="ECO:0000313" key="2">
    <source>
        <dbReference type="Proteomes" id="UP000235116"/>
    </source>
</evidence>
<accession>A0A2K9LFE1</accession>